<dbReference type="EMBL" id="JFKA01000001">
    <property type="protein sequence ID" value="OSQ40997.1"/>
    <property type="molecule type" value="Genomic_DNA"/>
</dbReference>
<dbReference type="Gene3D" id="3.10.105.10">
    <property type="entry name" value="Dipeptide-binding Protein, Domain 3"/>
    <property type="match status" value="1"/>
</dbReference>
<dbReference type="InterPro" id="IPR000914">
    <property type="entry name" value="SBP_5_dom"/>
</dbReference>
<comment type="subcellular location">
    <subcellularLocation>
        <location evidence="1">Periplasm</location>
    </subcellularLocation>
</comment>
<dbReference type="GO" id="GO:0015833">
    <property type="term" value="P:peptide transport"/>
    <property type="evidence" value="ECO:0007669"/>
    <property type="project" value="TreeGrafter"/>
</dbReference>
<dbReference type="Gene3D" id="3.90.76.10">
    <property type="entry name" value="Dipeptide-binding Protein, Domain 1"/>
    <property type="match status" value="1"/>
</dbReference>
<dbReference type="PANTHER" id="PTHR30290:SF62">
    <property type="entry name" value="OLIGOPEPTIDE ABC TRANSPORTER, PERIPLASMIC OLIGOPEPTIDE-BINDING PROTEIN"/>
    <property type="match status" value="1"/>
</dbReference>
<feature type="signal peptide" evidence="3">
    <location>
        <begin position="1"/>
        <end position="24"/>
    </location>
</feature>
<evidence type="ECO:0000313" key="6">
    <source>
        <dbReference type="Proteomes" id="UP000193391"/>
    </source>
</evidence>
<dbReference type="OrthoDB" id="9803988at2"/>
<evidence type="ECO:0000256" key="1">
    <source>
        <dbReference type="ARBA" id="ARBA00004418"/>
    </source>
</evidence>
<name>A0A1Y2L587_9PROT</name>
<dbReference type="Pfam" id="PF00496">
    <property type="entry name" value="SBP_bac_5"/>
    <property type="match status" value="1"/>
</dbReference>
<dbReference type="CDD" id="cd08500">
    <property type="entry name" value="PBP2_NikA_DppA_OppA_like_4"/>
    <property type="match status" value="1"/>
</dbReference>
<dbReference type="STRING" id="1293891.TMES_03215"/>
<comment type="similarity">
    <text evidence="2">Belongs to the bacterial solute-binding protein 5 family.</text>
</comment>
<evidence type="ECO:0000256" key="2">
    <source>
        <dbReference type="ARBA" id="ARBA00005695"/>
    </source>
</evidence>
<gene>
    <name evidence="5" type="ORF">TMES_03215</name>
</gene>
<proteinExistence type="inferred from homology"/>
<keyword evidence="6" id="KW-1185">Reference proteome</keyword>
<evidence type="ECO:0000259" key="4">
    <source>
        <dbReference type="Pfam" id="PF00496"/>
    </source>
</evidence>
<dbReference type="Gene3D" id="3.40.190.10">
    <property type="entry name" value="Periplasmic binding protein-like II"/>
    <property type="match status" value="1"/>
</dbReference>
<reference evidence="5 6" key="1">
    <citation type="submission" date="2014-03" db="EMBL/GenBank/DDBJ databases">
        <title>The draft genome sequence of Thalassospira mesophila JCM 18969.</title>
        <authorList>
            <person name="Lai Q."/>
            <person name="Shao Z."/>
        </authorList>
    </citation>
    <scope>NUCLEOTIDE SEQUENCE [LARGE SCALE GENOMIC DNA]</scope>
    <source>
        <strain evidence="5 6">JCM 18969</strain>
    </source>
</reference>
<dbReference type="AlphaFoldDB" id="A0A1Y2L587"/>
<dbReference type="Proteomes" id="UP000193391">
    <property type="component" value="Unassembled WGS sequence"/>
</dbReference>
<dbReference type="GO" id="GO:1904680">
    <property type="term" value="F:peptide transmembrane transporter activity"/>
    <property type="evidence" value="ECO:0007669"/>
    <property type="project" value="TreeGrafter"/>
</dbReference>
<accession>A0A1Y2L587</accession>
<protein>
    <submittedName>
        <fullName evidence="5">ABC transporter substrate-binding protein</fullName>
    </submittedName>
</protein>
<evidence type="ECO:0000313" key="5">
    <source>
        <dbReference type="EMBL" id="OSQ40997.1"/>
    </source>
</evidence>
<sequence length="633" mass="71495">MFQTCTLFKAVVIASAIFASNAYGAEFGQAPIFDSDVNSHQLPPVEDRLPRTPMIVSPVDNLGNYGGTWHMAQMAERDYALFIRTIGYEPLLRWTPQWTGTVPNVALSFQTNGTATDFTFRLRPGMRWSDGEPFSADDILFWYQDILNNPDLTTTVPDWLTCANQPVEVEKVDDYTVIFHFAAPYGLFSTFLAQPEGVEPVSYPAHYLKKFLPKYNPAAQTDAKKLGYASWQDRFVAVFGQPGTIDDPTRWQHPEVPTLNAWILTGVYGKQDPLIAKRNPYYWKIDPTGRQLPYIDKVSFKLVADKPEAVKLAMDGGIDMQERHISSSTDEILARRKDMSSFTLIESDMNKLTLSLNLNHRDPVLRSLFQDKNFRIGLSHAFDRDAIIDQFIPNALPHQAAPRPESPLFHSVLARQFITYDPDLALDYFARAGLTSRDSQGFLQLPNGKRVTFNIDTVGTSRFQMLEAVTAYWRKLGINVTARDVARDQFYEQRRDDDFDATAWGGDGGLDAMLIPINYLPISKDSWFAPSWAAWYLDRDSESATVPPRMVQTQLALYDKLKSTAESAEQNDLMRAILDISADQFYVMGVALPPNRKGIVAKNFKNVPKVIPAAWSFATPAPTNPAQYYIEDK</sequence>
<dbReference type="InterPro" id="IPR039424">
    <property type="entry name" value="SBP_5"/>
</dbReference>
<evidence type="ECO:0000256" key="3">
    <source>
        <dbReference type="SAM" id="SignalP"/>
    </source>
</evidence>
<feature type="domain" description="Solute-binding protein family 5" evidence="4">
    <location>
        <begin position="102"/>
        <end position="508"/>
    </location>
</feature>
<organism evidence="5 6">
    <name type="scientific">Thalassospira mesophila</name>
    <dbReference type="NCBI Taxonomy" id="1293891"/>
    <lineage>
        <taxon>Bacteria</taxon>
        <taxon>Pseudomonadati</taxon>
        <taxon>Pseudomonadota</taxon>
        <taxon>Alphaproteobacteria</taxon>
        <taxon>Rhodospirillales</taxon>
        <taxon>Thalassospiraceae</taxon>
        <taxon>Thalassospira</taxon>
    </lineage>
</organism>
<keyword evidence="3" id="KW-0732">Signal</keyword>
<dbReference type="SUPFAM" id="SSF53850">
    <property type="entry name" value="Periplasmic binding protein-like II"/>
    <property type="match status" value="1"/>
</dbReference>
<feature type="chain" id="PRO_5012033763" evidence="3">
    <location>
        <begin position="25"/>
        <end position="633"/>
    </location>
</feature>
<dbReference type="PANTHER" id="PTHR30290">
    <property type="entry name" value="PERIPLASMIC BINDING COMPONENT OF ABC TRANSPORTER"/>
    <property type="match status" value="1"/>
</dbReference>
<comment type="caution">
    <text evidence="5">The sequence shown here is derived from an EMBL/GenBank/DDBJ whole genome shotgun (WGS) entry which is preliminary data.</text>
</comment>